<dbReference type="PANTHER" id="PTHR14614:SF39">
    <property type="entry name" value="HISTIDINE PROTEIN METHYLTRANSFERASE 1 HOMOLOG"/>
    <property type="match status" value="1"/>
</dbReference>
<sequence>MQIVPWTGTSFTESKFVVERLENSDAAGQVAGKRVFLPGEHVALYRVQIETPVLRPQSVDQESGFWLWEGARDLLQFLAQADTQCWCERLVKPHGELEVLELGCGHALPAIYLARERHCARVDFQDHSAHVLQEITQANVWRNAILERCSVSTAFLCWRLANMARYRVAGG</sequence>
<evidence type="ECO:0000256" key="9">
    <source>
        <dbReference type="ARBA" id="ARBA00038126"/>
    </source>
</evidence>
<dbReference type="GO" id="GO:0032259">
    <property type="term" value="P:methylation"/>
    <property type="evidence" value="ECO:0007669"/>
    <property type="project" value="UniProtKB-KW"/>
</dbReference>
<reference evidence="10 11" key="1">
    <citation type="journal article" date="2020" name="J. Phycol.">
        <title>Comparative genome analysis reveals Cyanidiococcus gen. nov., a new extremophilic red algal genus sister to Cyanidioschyzon (Cyanidioschyzonaceae, Rhodophyta).</title>
        <authorList>
            <person name="Liu S.-L."/>
            <person name="Chiang Y.-R."/>
            <person name="Yoon H.S."/>
            <person name="Fu H.-Y."/>
        </authorList>
    </citation>
    <scope>NUCLEOTIDE SEQUENCE [LARGE SCALE GENOMIC DNA]</scope>
    <source>
        <strain evidence="10 11">THAL066</strain>
    </source>
</reference>
<dbReference type="GO" id="GO:0005634">
    <property type="term" value="C:nucleus"/>
    <property type="evidence" value="ECO:0007669"/>
    <property type="project" value="UniProtKB-SubCell"/>
</dbReference>
<keyword evidence="11" id="KW-1185">Reference proteome</keyword>
<dbReference type="InterPro" id="IPR019410">
    <property type="entry name" value="Methyltransf_16"/>
</dbReference>
<evidence type="ECO:0000256" key="6">
    <source>
        <dbReference type="ARBA" id="ARBA00022679"/>
    </source>
</evidence>
<dbReference type="Proteomes" id="UP000530660">
    <property type="component" value="Unassembled WGS sequence"/>
</dbReference>
<keyword evidence="4" id="KW-0963">Cytoplasm</keyword>
<comment type="caution">
    <text evidence="10">The sequence shown here is derived from an EMBL/GenBank/DDBJ whole genome shotgun (WGS) entry which is preliminary data.</text>
</comment>
<evidence type="ECO:0000313" key="11">
    <source>
        <dbReference type="Proteomes" id="UP000530660"/>
    </source>
</evidence>
<evidence type="ECO:0000256" key="5">
    <source>
        <dbReference type="ARBA" id="ARBA00022603"/>
    </source>
</evidence>
<evidence type="ECO:0000256" key="3">
    <source>
        <dbReference type="ARBA" id="ARBA00012533"/>
    </source>
</evidence>
<dbReference type="Gene3D" id="3.40.50.150">
    <property type="entry name" value="Vaccinia Virus protein VP39"/>
    <property type="match status" value="1"/>
</dbReference>
<dbReference type="EMBL" id="VWRR01000016">
    <property type="protein sequence ID" value="KAF6001096.1"/>
    <property type="molecule type" value="Genomic_DNA"/>
</dbReference>
<evidence type="ECO:0000313" key="10">
    <source>
        <dbReference type="EMBL" id="KAF6001096.1"/>
    </source>
</evidence>
<organism evidence="10 11">
    <name type="scientific">Cyanidiococcus yangmingshanensis</name>
    <dbReference type="NCBI Taxonomy" id="2690220"/>
    <lineage>
        <taxon>Eukaryota</taxon>
        <taxon>Rhodophyta</taxon>
        <taxon>Bangiophyceae</taxon>
        <taxon>Cyanidiales</taxon>
        <taxon>Cyanidiaceae</taxon>
        <taxon>Cyanidiococcus</taxon>
    </lineage>
</organism>
<evidence type="ECO:0000256" key="2">
    <source>
        <dbReference type="ARBA" id="ARBA00004496"/>
    </source>
</evidence>
<dbReference type="SUPFAM" id="SSF53335">
    <property type="entry name" value="S-adenosyl-L-methionine-dependent methyltransferases"/>
    <property type="match status" value="1"/>
</dbReference>
<evidence type="ECO:0000256" key="7">
    <source>
        <dbReference type="ARBA" id="ARBA00022691"/>
    </source>
</evidence>
<accession>A0A7J7IDB5</accession>
<evidence type="ECO:0000256" key="8">
    <source>
        <dbReference type="ARBA" id="ARBA00023242"/>
    </source>
</evidence>
<evidence type="ECO:0000256" key="4">
    <source>
        <dbReference type="ARBA" id="ARBA00022490"/>
    </source>
</evidence>
<dbReference type="OrthoDB" id="1723750at2759"/>
<keyword evidence="5 10" id="KW-0489">Methyltransferase</keyword>
<dbReference type="InterPro" id="IPR029063">
    <property type="entry name" value="SAM-dependent_MTases_sf"/>
</dbReference>
<dbReference type="EC" id="2.1.1.85" evidence="3"/>
<comment type="similarity">
    <text evidence="9">Belongs to the methyltransferase superfamily. METTL18 family.</text>
</comment>
<comment type="subcellular location">
    <subcellularLocation>
        <location evidence="2">Cytoplasm</location>
    </subcellularLocation>
    <subcellularLocation>
        <location evidence="1">Nucleus</location>
    </subcellularLocation>
</comment>
<protein>
    <recommendedName>
        <fullName evidence="3">protein-histidine N-methyltransferase</fullName>
        <ecNumber evidence="3">2.1.1.85</ecNumber>
    </recommendedName>
</protein>
<gene>
    <name evidence="10" type="primary">METTL18</name>
    <name evidence="10" type="ORF">F1559_002777</name>
</gene>
<dbReference type="PANTHER" id="PTHR14614">
    <property type="entry name" value="HEPATOCELLULAR CARCINOMA-ASSOCIATED ANTIGEN"/>
    <property type="match status" value="1"/>
</dbReference>
<evidence type="ECO:0000256" key="1">
    <source>
        <dbReference type="ARBA" id="ARBA00004123"/>
    </source>
</evidence>
<dbReference type="GO" id="GO:0005737">
    <property type="term" value="C:cytoplasm"/>
    <property type="evidence" value="ECO:0007669"/>
    <property type="project" value="UniProtKB-SubCell"/>
</dbReference>
<keyword evidence="6 10" id="KW-0808">Transferase</keyword>
<name>A0A7J7IDB5_9RHOD</name>
<dbReference type="AlphaFoldDB" id="A0A7J7IDB5"/>
<dbReference type="GO" id="GO:0018064">
    <property type="term" value="F:protein-L-histidine N-tele-methyltransferase activity"/>
    <property type="evidence" value="ECO:0007669"/>
    <property type="project" value="UniProtKB-EC"/>
</dbReference>
<keyword evidence="7" id="KW-0949">S-adenosyl-L-methionine</keyword>
<proteinExistence type="inferred from homology"/>
<keyword evidence="8" id="KW-0539">Nucleus</keyword>